<sequence>MKTINETADKVKEVLNEAINSAVKGLKEDVGKCRVLYSSLETLHGTVCKTVLYPFNGFWYSIGWCLFFFIPSIIFAMLLAGQYRKTEEYDPKRDDFDQSNYEEDYQGAFPGDHIALDDMSRRRGKQERNGVSNAGYDDRRGGGGGYPYNSGGGGGDRYDDNRYKGTPSGGYGRGYDGYHDNRSYGGGYGGRGSYDRSDSYVEPVAPPSYHAAAYGNHWQNNRHY</sequence>
<dbReference type="InterPro" id="IPR008795">
    <property type="entry name" value="Prominin"/>
</dbReference>
<dbReference type="PANTHER" id="PTHR22730">
    <property type="entry name" value="PROMININ PROM PROTEIN"/>
    <property type="match status" value="1"/>
</dbReference>
<dbReference type="KEGG" id="lak:106168322"/>
<evidence type="ECO:0000256" key="2">
    <source>
        <dbReference type="ARBA" id="ARBA00006058"/>
    </source>
</evidence>
<dbReference type="InParanoid" id="A0A1S3IX74"/>
<proteinExistence type="inferred from homology"/>
<evidence type="ECO:0000313" key="10">
    <source>
        <dbReference type="RefSeq" id="XP_013402802.1"/>
    </source>
</evidence>
<keyword evidence="6" id="KW-0325">Glycoprotein</keyword>
<dbReference type="AlphaFoldDB" id="A0A1S3IX74"/>
<name>A0A1S3IX74_LINAN</name>
<evidence type="ECO:0000256" key="5">
    <source>
        <dbReference type="ARBA" id="ARBA00023136"/>
    </source>
</evidence>
<evidence type="ECO:0000256" key="8">
    <source>
        <dbReference type="SAM" id="Phobius"/>
    </source>
</evidence>
<evidence type="ECO:0000256" key="6">
    <source>
        <dbReference type="ARBA" id="ARBA00023180"/>
    </source>
</evidence>
<dbReference type="GO" id="GO:0016020">
    <property type="term" value="C:membrane"/>
    <property type="evidence" value="ECO:0007669"/>
    <property type="project" value="UniProtKB-SubCell"/>
</dbReference>
<reference evidence="10" key="1">
    <citation type="submission" date="2025-08" db="UniProtKB">
        <authorList>
            <consortium name="RefSeq"/>
        </authorList>
    </citation>
    <scope>IDENTIFICATION</scope>
    <source>
        <tissue evidence="10">Gonads</tissue>
    </source>
</reference>
<evidence type="ECO:0000313" key="9">
    <source>
        <dbReference type="Proteomes" id="UP000085678"/>
    </source>
</evidence>
<dbReference type="PANTHER" id="PTHR22730:SF1">
    <property type="entry name" value="PROMININ-LIKE PROTEIN"/>
    <property type="match status" value="1"/>
</dbReference>
<comment type="subcellular location">
    <subcellularLocation>
        <location evidence="1">Membrane</location>
        <topology evidence="1">Multi-pass membrane protein</topology>
    </subcellularLocation>
</comment>
<evidence type="ECO:0000256" key="7">
    <source>
        <dbReference type="SAM" id="MobiDB-lite"/>
    </source>
</evidence>
<evidence type="ECO:0000256" key="3">
    <source>
        <dbReference type="ARBA" id="ARBA00022692"/>
    </source>
</evidence>
<dbReference type="Pfam" id="PF05478">
    <property type="entry name" value="Prominin"/>
    <property type="match status" value="1"/>
</dbReference>
<protein>
    <submittedName>
        <fullName evidence="10">Uncharacterized protein LOC106168322</fullName>
    </submittedName>
</protein>
<keyword evidence="5 8" id="KW-0472">Membrane</keyword>
<dbReference type="Proteomes" id="UP000085678">
    <property type="component" value="Unplaced"/>
</dbReference>
<feature type="region of interest" description="Disordered" evidence="7">
    <location>
        <begin position="121"/>
        <end position="171"/>
    </location>
</feature>
<evidence type="ECO:0000256" key="4">
    <source>
        <dbReference type="ARBA" id="ARBA00022989"/>
    </source>
</evidence>
<comment type="similarity">
    <text evidence="2">Belongs to the prominin family.</text>
</comment>
<gene>
    <name evidence="10" type="primary">LOC106168322</name>
</gene>
<feature type="transmembrane region" description="Helical" evidence="8">
    <location>
        <begin position="58"/>
        <end position="80"/>
    </location>
</feature>
<organism evidence="9 10">
    <name type="scientific">Lingula anatina</name>
    <name type="common">Brachiopod</name>
    <name type="synonym">Lingula unguis</name>
    <dbReference type="NCBI Taxonomy" id="7574"/>
    <lineage>
        <taxon>Eukaryota</taxon>
        <taxon>Metazoa</taxon>
        <taxon>Spiralia</taxon>
        <taxon>Lophotrochozoa</taxon>
        <taxon>Brachiopoda</taxon>
        <taxon>Linguliformea</taxon>
        <taxon>Lingulata</taxon>
        <taxon>Lingulida</taxon>
        <taxon>Linguloidea</taxon>
        <taxon>Lingulidae</taxon>
        <taxon>Lingula</taxon>
    </lineage>
</organism>
<keyword evidence="3 8" id="KW-0812">Transmembrane</keyword>
<dbReference type="OrthoDB" id="6229420at2759"/>
<keyword evidence="4 8" id="KW-1133">Transmembrane helix</keyword>
<feature type="compositionally biased region" description="Gly residues" evidence="7">
    <location>
        <begin position="142"/>
        <end position="155"/>
    </location>
</feature>
<accession>A0A1S3IX74</accession>
<evidence type="ECO:0000256" key="1">
    <source>
        <dbReference type="ARBA" id="ARBA00004141"/>
    </source>
</evidence>
<dbReference type="GeneID" id="106168322"/>
<dbReference type="RefSeq" id="XP_013402802.1">
    <property type="nucleotide sequence ID" value="XM_013547348.1"/>
</dbReference>
<keyword evidence="9" id="KW-1185">Reference proteome</keyword>